<dbReference type="CDD" id="cd06529">
    <property type="entry name" value="S24_LexA-like"/>
    <property type="match status" value="1"/>
</dbReference>
<protein>
    <submittedName>
        <fullName evidence="2">DNA-binding protein</fullName>
    </submittedName>
</protein>
<evidence type="ECO:0000313" key="3">
    <source>
        <dbReference type="Proteomes" id="UP000515317"/>
    </source>
</evidence>
<dbReference type="Gene3D" id="2.10.109.10">
    <property type="entry name" value="Umud Fragment, subunit A"/>
    <property type="match status" value="1"/>
</dbReference>
<accession>A0A6S6QX97</accession>
<organism evidence="2 3">
    <name type="scientific">Terrihabitans soli</name>
    <dbReference type="NCBI Taxonomy" id="708113"/>
    <lineage>
        <taxon>Bacteria</taxon>
        <taxon>Pseudomonadati</taxon>
        <taxon>Pseudomonadota</taxon>
        <taxon>Alphaproteobacteria</taxon>
        <taxon>Hyphomicrobiales</taxon>
        <taxon>Terrihabitans</taxon>
    </lineage>
</organism>
<sequence length="209" mass="22937">MLTHTRIWNAIDSLAEANGMSASGLAKKAGLDPTTFNRSKRIAADGRPRWPSTESVAKILHATGSSLESFLDIVGGRGRAGNRTVPLINFAQATRGTYFTEVGHPVGNGWDELTLPDIDDDHCYALEISGDTLLPLYRKGDTIVVSPSAKPRRGDRVVVRTSSGDMFVKELQRKTDKFVELRGFDPEQGDRTIPMADIAWIARILWASQ</sequence>
<dbReference type="InterPro" id="IPR039418">
    <property type="entry name" value="LexA-like"/>
</dbReference>
<dbReference type="AlphaFoldDB" id="A0A6S6QX97"/>
<evidence type="ECO:0000259" key="1">
    <source>
        <dbReference type="Pfam" id="PF00717"/>
    </source>
</evidence>
<dbReference type="EMBL" id="AP023361">
    <property type="protein sequence ID" value="BCJ91892.1"/>
    <property type="molecule type" value="Genomic_DNA"/>
</dbReference>
<dbReference type="GO" id="GO:0003677">
    <property type="term" value="F:DNA binding"/>
    <property type="evidence" value="ECO:0007669"/>
    <property type="project" value="UniProtKB-KW"/>
</dbReference>
<keyword evidence="3" id="KW-1185">Reference proteome</keyword>
<dbReference type="KEGG" id="tso:IZ6_26270"/>
<gene>
    <name evidence="2" type="ORF">IZ6_26270</name>
</gene>
<dbReference type="Proteomes" id="UP000515317">
    <property type="component" value="Chromosome"/>
</dbReference>
<dbReference type="SUPFAM" id="SSF47413">
    <property type="entry name" value="lambda repressor-like DNA-binding domains"/>
    <property type="match status" value="1"/>
</dbReference>
<dbReference type="InterPro" id="IPR010982">
    <property type="entry name" value="Lambda_DNA-bd_dom_sf"/>
</dbReference>
<dbReference type="InterPro" id="IPR036286">
    <property type="entry name" value="LexA/Signal_pep-like_sf"/>
</dbReference>
<evidence type="ECO:0000313" key="2">
    <source>
        <dbReference type="EMBL" id="BCJ91892.1"/>
    </source>
</evidence>
<reference evidence="2 3" key="1">
    <citation type="submission" date="2020-08" db="EMBL/GenBank/DDBJ databases">
        <title>Genome sequence of Rhizobiales bacterium strain IZ6.</title>
        <authorList>
            <person name="Nakai R."/>
            <person name="Naganuma T."/>
        </authorList>
    </citation>
    <scope>NUCLEOTIDE SEQUENCE [LARGE SCALE GENOMIC DNA]</scope>
    <source>
        <strain evidence="2 3">IZ6</strain>
    </source>
</reference>
<keyword evidence="2" id="KW-0238">DNA-binding</keyword>
<dbReference type="InterPro" id="IPR015927">
    <property type="entry name" value="Peptidase_S24_S26A/B/C"/>
</dbReference>
<dbReference type="SUPFAM" id="SSF51306">
    <property type="entry name" value="LexA/Signal peptidase"/>
    <property type="match status" value="1"/>
</dbReference>
<feature type="domain" description="Peptidase S24/S26A/S26B/S26C" evidence="1">
    <location>
        <begin position="88"/>
        <end position="204"/>
    </location>
</feature>
<dbReference type="Pfam" id="PF00717">
    <property type="entry name" value="Peptidase_S24"/>
    <property type="match status" value="1"/>
</dbReference>
<name>A0A6S6QX97_9HYPH</name>
<proteinExistence type="predicted"/>
<dbReference type="RefSeq" id="WP_222875510.1">
    <property type="nucleotide sequence ID" value="NZ_AP023361.1"/>
</dbReference>